<keyword evidence="2 4" id="KW-0548">Nucleotidyltransferase</keyword>
<sequence length="233" mass="26590">MAAGMGTRFGHKTDDMPKGFIEVGGVSMIERSVQTLIDCGITRIIIGVGYHQEAYRQLQQRFPQIECVENPIYADTNSMYTLFCCRTALGPDEDFLLLESDLVFEHRAIEALMTCEQPDVMLITPVTKFQDQYYVESDSHHILTRCSVNKEELQAKGELVGIHKLSAPFFAKMAADYERQLPLNRKLGYEYQLLHMSQSGSPVYVLCEEGLAWYEIDDEQDLAYAEKNIINRI</sequence>
<dbReference type="AlphaFoldDB" id="A0A928BS64"/>
<dbReference type="CDD" id="cd02523">
    <property type="entry name" value="PC_cytidylyltransferase"/>
    <property type="match status" value="1"/>
</dbReference>
<dbReference type="PANTHER" id="PTHR43584:SF5">
    <property type="entry name" value="PROTEIN LICC"/>
    <property type="match status" value="1"/>
</dbReference>
<dbReference type="PANTHER" id="PTHR43584">
    <property type="entry name" value="NUCLEOTIDYL TRANSFERASE"/>
    <property type="match status" value="1"/>
</dbReference>
<dbReference type="GO" id="GO:0016779">
    <property type="term" value="F:nucleotidyltransferase activity"/>
    <property type="evidence" value="ECO:0007669"/>
    <property type="project" value="UniProtKB-KW"/>
</dbReference>
<dbReference type="Proteomes" id="UP000763088">
    <property type="component" value="Unassembled WGS sequence"/>
</dbReference>
<evidence type="ECO:0000259" key="3">
    <source>
        <dbReference type="Pfam" id="PF12804"/>
    </source>
</evidence>
<accession>A0A928BS64</accession>
<dbReference type="Pfam" id="PF12804">
    <property type="entry name" value="NTP_transf_3"/>
    <property type="match status" value="1"/>
</dbReference>
<dbReference type="InterPro" id="IPR050065">
    <property type="entry name" value="GlmU-like"/>
</dbReference>
<comment type="caution">
    <text evidence="4">The sequence shown here is derived from an EMBL/GenBank/DDBJ whole genome shotgun (WGS) entry which is preliminary data.</text>
</comment>
<dbReference type="InterPro" id="IPR029044">
    <property type="entry name" value="Nucleotide-diphossugar_trans"/>
</dbReference>
<proteinExistence type="predicted"/>
<evidence type="ECO:0000256" key="1">
    <source>
        <dbReference type="ARBA" id="ARBA00022679"/>
    </source>
</evidence>
<name>A0A928BS64_XYLRU</name>
<gene>
    <name evidence="4" type="ORF">E7102_07950</name>
</gene>
<evidence type="ECO:0000313" key="5">
    <source>
        <dbReference type="Proteomes" id="UP000763088"/>
    </source>
</evidence>
<protein>
    <submittedName>
        <fullName evidence="4">Phosphocholine cytidylyltransferase family protein</fullName>
    </submittedName>
</protein>
<feature type="domain" description="MobA-like NTP transferase" evidence="3">
    <location>
        <begin position="1"/>
        <end position="131"/>
    </location>
</feature>
<evidence type="ECO:0000256" key="2">
    <source>
        <dbReference type="ARBA" id="ARBA00022695"/>
    </source>
</evidence>
<dbReference type="SUPFAM" id="SSF53448">
    <property type="entry name" value="Nucleotide-diphospho-sugar transferases"/>
    <property type="match status" value="1"/>
</dbReference>
<dbReference type="InterPro" id="IPR025877">
    <property type="entry name" value="MobA-like_NTP_Trfase"/>
</dbReference>
<evidence type="ECO:0000313" key="4">
    <source>
        <dbReference type="EMBL" id="MBE6266385.1"/>
    </source>
</evidence>
<keyword evidence="1" id="KW-0808">Transferase</keyword>
<dbReference type="EMBL" id="SUYD01000009">
    <property type="protein sequence ID" value="MBE6266385.1"/>
    <property type="molecule type" value="Genomic_DNA"/>
</dbReference>
<reference evidence="4" key="1">
    <citation type="submission" date="2019-04" db="EMBL/GenBank/DDBJ databases">
        <title>Evolution of Biomass-Degrading Anaerobic Consortia Revealed by Metagenomics.</title>
        <authorList>
            <person name="Peng X."/>
        </authorList>
    </citation>
    <scope>NUCLEOTIDE SEQUENCE</scope>
    <source>
        <strain evidence="4">SIG141</strain>
    </source>
</reference>
<organism evidence="4 5">
    <name type="scientific">Xylanibacter ruminicola</name>
    <name type="common">Prevotella ruminicola</name>
    <dbReference type="NCBI Taxonomy" id="839"/>
    <lineage>
        <taxon>Bacteria</taxon>
        <taxon>Pseudomonadati</taxon>
        <taxon>Bacteroidota</taxon>
        <taxon>Bacteroidia</taxon>
        <taxon>Bacteroidales</taxon>
        <taxon>Prevotellaceae</taxon>
        <taxon>Xylanibacter</taxon>
    </lineage>
</organism>
<dbReference type="Gene3D" id="3.90.550.10">
    <property type="entry name" value="Spore Coat Polysaccharide Biosynthesis Protein SpsA, Chain A"/>
    <property type="match status" value="1"/>
</dbReference>